<protein>
    <recommendedName>
        <fullName evidence="3">DUF4375 domain-containing protein</fullName>
    </recommendedName>
</protein>
<gene>
    <name evidence="1" type="ORF">LNQ49_16960</name>
</gene>
<sequence length="169" mass="20175">MTNWLEMDYRVESLTLIINGLENSIQTIVNKNKEFDWYDGIWMREESEPIYGLAFIAFQNYINGSINDLFDKPENKVQYYKRDNKHKDFERTRIELIIGLANYYKHKDAKFHNGTAEILKSFNLDINSENVIDDSPIFEGLEILNYEWNLFEIKKIVTDYRKKLLEIAT</sequence>
<organism evidence="1 2">
    <name type="scientific">Flavobacterium pisciphilum</name>
    <dbReference type="NCBI Taxonomy" id="2893755"/>
    <lineage>
        <taxon>Bacteria</taxon>
        <taxon>Pseudomonadati</taxon>
        <taxon>Bacteroidota</taxon>
        <taxon>Flavobacteriia</taxon>
        <taxon>Flavobacteriales</taxon>
        <taxon>Flavobacteriaceae</taxon>
        <taxon>Flavobacterium</taxon>
    </lineage>
</organism>
<dbReference type="RefSeq" id="WP_229990207.1">
    <property type="nucleotide sequence ID" value="NZ_JAJJMO010000001.1"/>
</dbReference>
<dbReference type="EMBL" id="JAJJMO010000001">
    <property type="protein sequence ID" value="MCC9073270.1"/>
    <property type="molecule type" value="Genomic_DNA"/>
</dbReference>
<evidence type="ECO:0000313" key="2">
    <source>
        <dbReference type="Proteomes" id="UP001430919"/>
    </source>
</evidence>
<accession>A0ABS8MWV6</accession>
<comment type="caution">
    <text evidence="1">The sequence shown here is derived from an EMBL/GenBank/DDBJ whole genome shotgun (WGS) entry which is preliminary data.</text>
</comment>
<evidence type="ECO:0000313" key="1">
    <source>
        <dbReference type="EMBL" id="MCC9073270.1"/>
    </source>
</evidence>
<reference evidence="1" key="1">
    <citation type="submission" date="2021-11" db="EMBL/GenBank/DDBJ databases">
        <title>Description of novel Flavobacterium species.</title>
        <authorList>
            <person name="Saticioglu I.B."/>
            <person name="Ay H."/>
            <person name="Altun S."/>
            <person name="Duman M."/>
        </authorList>
    </citation>
    <scope>NUCLEOTIDE SEQUENCE</scope>
    <source>
        <strain evidence="1">F-65</strain>
    </source>
</reference>
<dbReference type="Proteomes" id="UP001430919">
    <property type="component" value="Unassembled WGS sequence"/>
</dbReference>
<evidence type="ECO:0008006" key="3">
    <source>
        <dbReference type="Google" id="ProtNLM"/>
    </source>
</evidence>
<proteinExistence type="predicted"/>
<keyword evidence="2" id="KW-1185">Reference proteome</keyword>
<name>A0ABS8MWV6_9FLAO</name>